<evidence type="ECO:0000256" key="6">
    <source>
        <dbReference type="ARBA" id="ARBA00022989"/>
    </source>
</evidence>
<feature type="transmembrane region" description="Helical" evidence="9">
    <location>
        <begin position="189"/>
        <end position="214"/>
    </location>
</feature>
<proteinExistence type="inferred from homology"/>
<comment type="similarity">
    <text evidence="2 8">Belongs to the ABC-3 integral membrane protein family.</text>
</comment>
<organism evidence="10 11">
    <name type="scientific">Azospirillum rugosum</name>
    <dbReference type="NCBI Taxonomy" id="416170"/>
    <lineage>
        <taxon>Bacteria</taxon>
        <taxon>Pseudomonadati</taxon>
        <taxon>Pseudomonadota</taxon>
        <taxon>Alphaproteobacteria</taxon>
        <taxon>Rhodospirillales</taxon>
        <taxon>Azospirillaceae</taxon>
        <taxon>Azospirillum</taxon>
    </lineage>
</organism>
<dbReference type="InterPro" id="IPR037294">
    <property type="entry name" value="ABC_BtuC-like"/>
</dbReference>
<evidence type="ECO:0000256" key="7">
    <source>
        <dbReference type="ARBA" id="ARBA00023136"/>
    </source>
</evidence>
<keyword evidence="7 9" id="KW-0472">Membrane</keyword>
<keyword evidence="11" id="KW-1185">Reference proteome</keyword>
<feature type="transmembrane region" description="Helical" evidence="9">
    <location>
        <begin position="278"/>
        <end position="299"/>
    </location>
</feature>
<gene>
    <name evidence="10" type="ORF">J2851_003810</name>
</gene>
<feature type="transmembrane region" description="Helical" evidence="9">
    <location>
        <begin position="95"/>
        <end position="113"/>
    </location>
</feature>
<evidence type="ECO:0000313" key="11">
    <source>
        <dbReference type="Proteomes" id="UP000781958"/>
    </source>
</evidence>
<name>A0ABS4SRL2_9PROT</name>
<dbReference type="SUPFAM" id="SSF81345">
    <property type="entry name" value="ABC transporter involved in vitamin B12 uptake, BtuC"/>
    <property type="match status" value="1"/>
</dbReference>
<dbReference type="RefSeq" id="WP_209767971.1">
    <property type="nucleotide sequence ID" value="NZ_JAGINP010000013.1"/>
</dbReference>
<comment type="caution">
    <text evidence="10">The sequence shown here is derived from an EMBL/GenBank/DDBJ whole genome shotgun (WGS) entry which is preliminary data.</text>
</comment>
<keyword evidence="3 8" id="KW-0813">Transport</keyword>
<keyword evidence="5 8" id="KW-0812">Transmembrane</keyword>
<evidence type="ECO:0000256" key="2">
    <source>
        <dbReference type="ARBA" id="ARBA00008034"/>
    </source>
</evidence>
<dbReference type="Pfam" id="PF00950">
    <property type="entry name" value="ABC-3"/>
    <property type="match status" value="2"/>
</dbReference>
<dbReference type="PANTHER" id="PTHR30477">
    <property type="entry name" value="ABC-TRANSPORTER METAL-BINDING PROTEIN"/>
    <property type="match status" value="1"/>
</dbReference>
<evidence type="ECO:0000256" key="8">
    <source>
        <dbReference type="RuleBase" id="RU003943"/>
    </source>
</evidence>
<dbReference type="PANTHER" id="PTHR30477:SF8">
    <property type="entry name" value="METAL TRANSPORT SYSTEM MEMBRANE PROTEIN CT_070-RELATED"/>
    <property type="match status" value="1"/>
</dbReference>
<accession>A0ABS4SRL2</accession>
<evidence type="ECO:0000256" key="5">
    <source>
        <dbReference type="ARBA" id="ARBA00022692"/>
    </source>
</evidence>
<dbReference type="Proteomes" id="UP000781958">
    <property type="component" value="Unassembled WGS sequence"/>
</dbReference>
<evidence type="ECO:0000256" key="4">
    <source>
        <dbReference type="ARBA" id="ARBA00022475"/>
    </source>
</evidence>
<reference evidence="10 11" key="1">
    <citation type="submission" date="2021-03" db="EMBL/GenBank/DDBJ databases">
        <title>Genomic Encyclopedia of Type Strains, Phase III (KMG-III): the genomes of soil and plant-associated and newly described type strains.</title>
        <authorList>
            <person name="Whitman W."/>
        </authorList>
    </citation>
    <scope>NUCLEOTIDE SEQUENCE [LARGE SCALE GENOMIC DNA]</scope>
    <source>
        <strain evidence="10 11">IMMIB AFH-6</strain>
    </source>
</reference>
<feature type="transmembrane region" description="Helical" evidence="9">
    <location>
        <begin position="220"/>
        <end position="240"/>
    </location>
</feature>
<keyword evidence="4" id="KW-1003">Cell membrane</keyword>
<dbReference type="InterPro" id="IPR001626">
    <property type="entry name" value="ABC_TroCD"/>
</dbReference>
<sequence>MTLSAQEFLQIDFPALLAAVLACAACALVGNFLVLRRQGMMGDAVSHAVLPGIVAGFLIAGTRETMPMMVGALAAAALSGVLIEAVRRLGRLESGAAMGVVFTVMFAAGVVMIEQAAARGVDLDADCVLYGQLETILWLAPTGWGSLLDPAAWAAMPREVVTLAAVFVLCVALVVLFRKELTITTFDPALASTLGIPAGLFHYGVVLLVAATAIAAFEAVGSILVIAMLIAPPAAARLLTDRLGVQLVLSVALGVLAAVAGYGAAAFGPLLLGGEHSLSAAGMIAVASGLILALAALFGPTHGVLGRRRALGRLRGAGAVAAEGRSS</sequence>
<keyword evidence="6 9" id="KW-1133">Transmembrane helix</keyword>
<feature type="transmembrane region" description="Helical" evidence="9">
    <location>
        <begin position="13"/>
        <end position="34"/>
    </location>
</feature>
<dbReference type="Gene3D" id="1.10.3470.10">
    <property type="entry name" value="ABC transporter involved in vitamin B12 uptake, BtuC"/>
    <property type="match status" value="1"/>
</dbReference>
<protein>
    <submittedName>
        <fullName evidence="10">Manganese/zinc/iron transport system permease protein</fullName>
    </submittedName>
</protein>
<evidence type="ECO:0000256" key="1">
    <source>
        <dbReference type="ARBA" id="ARBA00004651"/>
    </source>
</evidence>
<evidence type="ECO:0000313" key="10">
    <source>
        <dbReference type="EMBL" id="MBP2294025.1"/>
    </source>
</evidence>
<dbReference type="EMBL" id="JAGINP010000013">
    <property type="protein sequence ID" value="MBP2294025.1"/>
    <property type="molecule type" value="Genomic_DNA"/>
</dbReference>
<feature type="transmembrane region" description="Helical" evidence="9">
    <location>
        <begin position="247"/>
        <end position="272"/>
    </location>
</feature>
<feature type="transmembrane region" description="Helical" evidence="9">
    <location>
        <begin position="66"/>
        <end position="83"/>
    </location>
</feature>
<comment type="subcellular location">
    <subcellularLocation>
        <location evidence="1 8">Cell membrane</location>
        <topology evidence="1 8">Multi-pass membrane protein</topology>
    </subcellularLocation>
</comment>
<evidence type="ECO:0000256" key="9">
    <source>
        <dbReference type="SAM" id="Phobius"/>
    </source>
</evidence>
<evidence type="ECO:0000256" key="3">
    <source>
        <dbReference type="ARBA" id="ARBA00022448"/>
    </source>
</evidence>
<feature type="transmembrane region" description="Helical" evidence="9">
    <location>
        <begin position="160"/>
        <end position="177"/>
    </location>
</feature>
<feature type="transmembrane region" description="Helical" evidence="9">
    <location>
        <begin position="41"/>
        <end position="60"/>
    </location>
</feature>